<dbReference type="NCBIfam" id="NF009007">
    <property type="entry name" value="PRK12352.1"/>
    <property type="match status" value="1"/>
</dbReference>
<feature type="domain" description="Aspartate/glutamate/uridylate kinase" evidence="5">
    <location>
        <begin position="4"/>
        <end position="284"/>
    </location>
</feature>
<evidence type="ECO:0000256" key="2">
    <source>
        <dbReference type="ARBA" id="ARBA00022679"/>
    </source>
</evidence>
<dbReference type="SUPFAM" id="SSF53633">
    <property type="entry name" value="Carbamate kinase-like"/>
    <property type="match status" value="1"/>
</dbReference>
<comment type="similarity">
    <text evidence="1 4">Belongs to the carbamate kinase family.</text>
</comment>
<dbReference type="Pfam" id="PF00696">
    <property type="entry name" value="AA_kinase"/>
    <property type="match status" value="1"/>
</dbReference>
<dbReference type="InterPro" id="IPR001048">
    <property type="entry name" value="Asp/Glu/Uridylate_kinase"/>
</dbReference>
<dbReference type="CDD" id="cd04235">
    <property type="entry name" value="AAK_CK"/>
    <property type="match status" value="1"/>
</dbReference>
<dbReference type="InterPro" id="IPR036393">
    <property type="entry name" value="AceGlu_kinase-like_sf"/>
</dbReference>
<evidence type="ECO:0000259" key="5">
    <source>
        <dbReference type="Pfam" id="PF00696"/>
    </source>
</evidence>
<evidence type="ECO:0000256" key="1">
    <source>
        <dbReference type="ARBA" id="ARBA00011066"/>
    </source>
</evidence>
<evidence type="ECO:0000256" key="4">
    <source>
        <dbReference type="PIRNR" id="PIRNR000723"/>
    </source>
</evidence>
<dbReference type="PANTHER" id="PTHR30409">
    <property type="entry name" value="CARBAMATE KINASE"/>
    <property type="match status" value="1"/>
</dbReference>
<name>A0A4R0KND9_9ACTN</name>
<dbReference type="PIRSF" id="PIRSF000723">
    <property type="entry name" value="Carbamate_kin"/>
    <property type="match status" value="1"/>
</dbReference>
<dbReference type="PANTHER" id="PTHR30409:SF1">
    <property type="entry name" value="CARBAMATE KINASE-RELATED"/>
    <property type="match status" value="1"/>
</dbReference>
<dbReference type="EMBL" id="SJKB01000004">
    <property type="protein sequence ID" value="TCC62323.1"/>
    <property type="molecule type" value="Genomic_DNA"/>
</dbReference>
<dbReference type="GO" id="GO:0019546">
    <property type="term" value="P:L-arginine deiminase pathway"/>
    <property type="evidence" value="ECO:0007669"/>
    <property type="project" value="TreeGrafter"/>
</dbReference>
<dbReference type="GO" id="GO:0005829">
    <property type="term" value="C:cytosol"/>
    <property type="evidence" value="ECO:0007669"/>
    <property type="project" value="TreeGrafter"/>
</dbReference>
<organism evidence="6 7">
    <name type="scientific">Kribbella pittospori</name>
    <dbReference type="NCBI Taxonomy" id="722689"/>
    <lineage>
        <taxon>Bacteria</taxon>
        <taxon>Bacillati</taxon>
        <taxon>Actinomycetota</taxon>
        <taxon>Actinomycetes</taxon>
        <taxon>Propionibacteriales</taxon>
        <taxon>Kribbellaceae</taxon>
        <taxon>Kribbella</taxon>
    </lineage>
</organism>
<keyword evidence="2 4" id="KW-0808">Transferase</keyword>
<evidence type="ECO:0000313" key="7">
    <source>
        <dbReference type="Proteomes" id="UP000291144"/>
    </source>
</evidence>
<dbReference type="GO" id="GO:0008804">
    <property type="term" value="F:carbamate kinase activity"/>
    <property type="evidence" value="ECO:0007669"/>
    <property type="project" value="InterPro"/>
</dbReference>
<accession>A0A4R0KND9</accession>
<reference evidence="6 7" key="1">
    <citation type="submission" date="2019-02" db="EMBL/GenBank/DDBJ databases">
        <title>Kribbella capetownensis sp. nov. and Kribbella speibonae sp. nov., isolated from soil.</title>
        <authorList>
            <person name="Curtis S.M."/>
            <person name="Norton I."/>
            <person name="Everest G.J."/>
            <person name="Meyers P.R."/>
        </authorList>
    </citation>
    <scope>NUCLEOTIDE SEQUENCE [LARGE SCALE GENOMIC DNA]</scope>
    <source>
        <strain evidence="6 7">NRRL B-24813</strain>
    </source>
</reference>
<proteinExistence type="inferred from homology"/>
<gene>
    <name evidence="6" type="ORF">E0H73_16645</name>
</gene>
<evidence type="ECO:0000313" key="6">
    <source>
        <dbReference type="EMBL" id="TCC62323.1"/>
    </source>
</evidence>
<sequence>MSDIAVIALGGNALTREDQRGTLDEQYSNALAMAKSVRSLLRKGWQIIIVHGNGPQVGNLAIQHEEGARLVPAQPLFSLGAMTQGALGSLICLALHEVCGREISGAVSVITHIVVDRDDPAFAAPSKPIGPFFGQAEADHFAATRGWTMVSDAGRGFRRVVPSPTPQAILEANAVAALTQSGHIVVAAGGGGIPVVEENGAYRGVDAVIDKDFAAERIAVAANANALVMVTGVPSVKLDFGTPQERSVEQLTVTEARRHLADGQFPPGSMGPKMSAAIKFVEGSASVERPRFAAITTPELVYATLDEPHGIVEGSRGTRILTEDVPTPATTKELVG</sequence>
<dbReference type="AlphaFoldDB" id="A0A4R0KND9"/>
<protein>
    <recommendedName>
        <fullName evidence="4">Carbamate kinase</fullName>
    </recommendedName>
</protein>
<evidence type="ECO:0000256" key="3">
    <source>
        <dbReference type="ARBA" id="ARBA00022777"/>
    </source>
</evidence>
<keyword evidence="7" id="KW-1185">Reference proteome</keyword>
<dbReference type="InterPro" id="IPR003964">
    <property type="entry name" value="Carb_kinase"/>
</dbReference>
<dbReference type="RefSeq" id="WP_131356408.1">
    <property type="nucleotide sequence ID" value="NZ_SJKB01000004.1"/>
</dbReference>
<dbReference type="Proteomes" id="UP000291144">
    <property type="component" value="Unassembled WGS sequence"/>
</dbReference>
<dbReference type="PRINTS" id="PR01469">
    <property type="entry name" value="CARBMTKINASE"/>
</dbReference>
<dbReference type="Gene3D" id="3.40.1160.10">
    <property type="entry name" value="Acetylglutamate kinase-like"/>
    <property type="match status" value="1"/>
</dbReference>
<keyword evidence="3 4" id="KW-0418">Kinase</keyword>
<dbReference type="OrthoDB" id="9766717at2"/>
<comment type="caution">
    <text evidence="6">The sequence shown here is derived from an EMBL/GenBank/DDBJ whole genome shotgun (WGS) entry which is preliminary data.</text>
</comment>